<dbReference type="PROSITE" id="PS50835">
    <property type="entry name" value="IG_LIKE"/>
    <property type="match status" value="2"/>
</dbReference>
<dbReference type="Pfam" id="PF13895">
    <property type="entry name" value="Ig_2"/>
    <property type="match status" value="1"/>
</dbReference>
<proteinExistence type="predicted"/>
<gene>
    <name evidence="4" type="ORF">F2P81_019682</name>
</gene>
<dbReference type="InterPro" id="IPR013783">
    <property type="entry name" value="Ig-like_fold"/>
</dbReference>
<dbReference type="Proteomes" id="UP000438429">
    <property type="component" value="Unassembled WGS sequence"/>
</dbReference>
<dbReference type="SUPFAM" id="SSF48726">
    <property type="entry name" value="Immunoglobulin"/>
    <property type="match status" value="3"/>
</dbReference>
<dbReference type="Gene3D" id="2.60.40.10">
    <property type="entry name" value="Immunoglobulins"/>
    <property type="match status" value="3"/>
</dbReference>
<protein>
    <recommendedName>
        <fullName evidence="3">Ig-like domain-containing protein</fullName>
    </recommendedName>
</protein>
<keyword evidence="2" id="KW-0472">Membrane</keyword>
<feature type="domain" description="Ig-like" evidence="3">
    <location>
        <begin position="199"/>
        <end position="287"/>
    </location>
</feature>
<accession>A0A6A4S8H0</accession>
<comment type="caution">
    <text evidence="4">The sequence shown here is derived from an EMBL/GenBank/DDBJ whole genome shotgun (WGS) entry which is preliminary data.</text>
</comment>
<reference evidence="4 5" key="1">
    <citation type="submission" date="2019-06" db="EMBL/GenBank/DDBJ databases">
        <title>Draft genomes of female and male turbot (Scophthalmus maximus).</title>
        <authorList>
            <person name="Xu H."/>
            <person name="Xu X.-W."/>
            <person name="Shao C."/>
            <person name="Chen S."/>
        </authorList>
    </citation>
    <scope>NUCLEOTIDE SEQUENCE [LARGE SCALE GENOMIC DNA]</scope>
    <source>
        <strain evidence="4">Ysfricsl-2016a</strain>
        <tissue evidence="4">Blood</tissue>
    </source>
</reference>
<evidence type="ECO:0000313" key="4">
    <source>
        <dbReference type="EMBL" id="KAF0028595.1"/>
    </source>
</evidence>
<keyword evidence="2" id="KW-0812">Transmembrane</keyword>
<feature type="domain" description="Ig-like" evidence="3">
    <location>
        <begin position="111"/>
        <end position="196"/>
    </location>
</feature>
<dbReference type="SMART" id="SM00409">
    <property type="entry name" value="IG"/>
    <property type="match status" value="2"/>
</dbReference>
<evidence type="ECO:0000313" key="5">
    <source>
        <dbReference type="Proteomes" id="UP000438429"/>
    </source>
</evidence>
<dbReference type="AlphaFoldDB" id="A0A6A4S8H0"/>
<feature type="region of interest" description="Disordered" evidence="1">
    <location>
        <begin position="380"/>
        <end position="401"/>
    </location>
</feature>
<dbReference type="InterPro" id="IPR003599">
    <property type="entry name" value="Ig_sub"/>
</dbReference>
<evidence type="ECO:0000256" key="2">
    <source>
        <dbReference type="SAM" id="Phobius"/>
    </source>
</evidence>
<evidence type="ECO:0000259" key="3">
    <source>
        <dbReference type="PROSITE" id="PS50835"/>
    </source>
</evidence>
<sequence>MEALSGSCLRIPCSFTSAETLEFKAGTFGVWIKKDSRFASFPNNVIFNGSSPVNTYQLEITGELREKNCTTVIYNLTRSHSDSYFFRIESEAFKATAACDPLQINVKDSAPSPSIEKSGGDLKEQESLTLTCSAPTPCPHSPPKLTWLDPQGPRLEENSDGTFTTKLRQIITLSDEHDGYNITCSASYPVSGGTVEAAPAVLTLSVSYAPKDTLASSASAGGRVILTCSSRANPPVSHFAWFKKSSDGAANVSAGVVYNVSAADGGVYFCQATNDLGSEKSAEIRLTDKGEPLRWEVLLGGIVGIVLVVCSVVLVWRLRSTRPTAQQTQSLTGQDLAAKESASKTGEENIQYGQINFSKVGAEPSRDLQQQPDTVYAQVKVSHRANSSTQAADEDLYAQVK</sequence>
<feature type="compositionally biased region" description="Acidic residues" evidence="1">
    <location>
        <begin position="392"/>
        <end position="401"/>
    </location>
</feature>
<feature type="transmembrane region" description="Helical" evidence="2">
    <location>
        <begin position="297"/>
        <end position="316"/>
    </location>
</feature>
<dbReference type="InterPro" id="IPR007110">
    <property type="entry name" value="Ig-like_dom"/>
</dbReference>
<keyword evidence="2" id="KW-1133">Transmembrane helix</keyword>
<dbReference type="InterPro" id="IPR036179">
    <property type="entry name" value="Ig-like_dom_sf"/>
</dbReference>
<organism evidence="4 5">
    <name type="scientific">Scophthalmus maximus</name>
    <name type="common">Turbot</name>
    <name type="synonym">Psetta maxima</name>
    <dbReference type="NCBI Taxonomy" id="52904"/>
    <lineage>
        <taxon>Eukaryota</taxon>
        <taxon>Metazoa</taxon>
        <taxon>Chordata</taxon>
        <taxon>Craniata</taxon>
        <taxon>Vertebrata</taxon>
        <taxon>Euteleostomi</taxon>
        <taxon>Actinopterygii</taxon>
        <taxon>Neopterygii</taxon>
        <taxon>Teleostei</taxon>
        <taxon>Neoteleostei</taxon>
        <taxon>Acanthomorphata</taxon>
        <taxon>Carangaria</taxon>
        <taxon>Pleuronectiformes</taxon>
        <taxon>Pleuronectoidei</taxon>
        <taxon>Scophthalmidae</taxon>
        <taxon>Scophthalmus</taxon>
    </lineage>
</organism>
<dbReference type="PANTHER" id="PTHR46484">
    <property type="entry name" value="SI:CH211-171H4.5-RELATED"/>
    <property type="match status" value="1"/>
</dbReference>
<name>A0A6A4S8H0_SCOMX</name>
<dbReference type="EMBL" id="VEVO01000017">
    <property type="protein sequence ID" value="KAF0028595.1"/>
    <property type="molecule type" value="Genomic_DNA"/>
</dbReference>
<dbReference type="PANTHER" id="PTHR46484:SF8">
    <property type="entry name" value="B-CELL RECEPTOR CD22-LIKE-RELATED"/>
    <property type="match status" value="1"/>
</dbReference>
<evidence type="ECO:0000256" key="1">
    <source>
        <dbReference type="SAM" id="MobiDB-lite"/>
    </source>
</evidence>